<dbReference type="AlphaFoldDB" id="B1I2B8"/>
<reference evidence="3" key="1">
    <citation type="submission" date="2007-10" db="EMBL/GenBank/DDBJ databases">
        <title>Complete sequence of chromosome of Desulforudis audaxviator MP104C.</title>
        <authorList>
            <person name="Copeland A."/>
            <person name="Lucas S."/>
            <person name="Lapidus A."/>
            <person name="Barry K."/>
            <person name="Glavina del Rio T."/>
            <person name="Dalin E."/>
            <person name="Tice H."/>
            <person name="Bruce D."/>
            <person name="Pitluck S."/>
            <person name="Lowry S.R."/>
            <person name="Larimer F."/>
            <person name="Land M.L."/>
            <person name="Hauser L."/>
            <person name="Kyrpides N."/>
            <person name="Ivanova N.N."/>
            <person name="Richardson P."/>
        </authorList>
    </citation>
    <scope>NUCLEOTIDE SEQUENCE [LARGE SCALE GENOMIC DNA]</scope>
    <source>
        <strain evidence="3">MP104C</strain>
    </source>
</reference>
<name>B1I2B8_DESAP</name>
<sequence>MWFLDAKKNPEVLGVNDSGQLMISRSVQAAAFFVFLGVLSEVDTEKQKQEVRKNRTGQTQCRHGGANHQPEGDGLIDREVRRPNPKRLKHLFYKPPLTEL</sequence>
<organism evidence="2 3">
    <name type="scientific">Desulforudis audaxviator (strain MP104C)</name>
    <dbReference type="NCBI Taxonomy" id="477974"/>
    <lineage>
        <taxon>Bacteria</taxon>
        <taxon>Bacillati</taxon>
        <taxon>Bacillota</taxon>
        <taxon>Clostridia</taxon>
        <taxon>Thermoanaerobacterales</taxon>
        <taxon>Candidatus Desulforudaceae</taxon>
        <taxon>Candidatus Desulforudis</taxon>
    </lineage>
</organism>
<feature type="region of interest" description="Disordered" evidence="1">
    <location>
        <begin position="49"/>
        <end position="81"/>
    </location>
</feature>
<accession>B1I2B8</accession>
<keyword evidence="3" id="KW-1185">Reference proteome</keyword>
<dbReference type="EMBL" id="CP000860">
    <property type="protein sequence ID" value="ACA59071.1"/>
    <property type="molecule type" value="Genomic_DNA"/>
</dbReference>
<proteinExistence type="predicted"/>
<evidence type="ECO:0000256" key="1">
    <source>
        <dbReference type="SAM" id="MobiDB-lite"/>
    </source>
</evidence>
<dbReference type="HOGENOM" id="CLU_2301240_0_0_9"/>
<evidence type="ECO:0000313" key="2">
    <source>
        <dbReference type="EMBL" id="ACA59071.1"/>
    </source>
</evidence>
<dbReference type="KEGG" id="dau:Daud_0529"/>
<reference evidence="2 3" key="2">
    <citation type="journal article" date="2008" name="Science">
        <title>Environmental genomics reveals a single-species ecosystem deep within Earth.</title>
        <authorList>
            <person name="Chivian D."/>
            <person name="Brodie E.L."/>
            <person name="Alm E.J."/>
            <person name="Culley D.E."/>
            <person name="Dehal P.S."/>
            <person name="Desantis T.Z."/>
            <person name="Gihring T.M."/>
            <person name="Lapidus A."/>
            <person name="Lin L.H."/>
            <person name="Lowry S.R."/>
            <person name="Moser D.P."/>
            <person name="Richardson P.M."/>
            <person name="Southam G."/>
            <person name="Wanger G."/>
            <person name="Pratt L.M."/>
            <person name="Andersen G.L."/>
            <person name="Hazen T.C."/>
            <person name="Brockman F.J."/>
            <person name="Arkin A.P."/>
            <person name="Onstott T.C."/>
        </authorList>
    </citation>
    <scope>NUCLEOTIDE SEQUENCE [LARGE SCALE GENOMIC DNA]</scope>
    <source>
        <strain evidence="2 3">MP104C</strain>
    </source>
</reference>
<gene>
    <name evidence="2" type="ordered locus">Daud_0529</name>
</gene>
<evidence type="ECO:0000313" key="3">
    <source>
        <dbReference type="Proteomes" id="UP000008544"/>
    </source>
</evidence>
<protein>
    <submittedName>
        <fullName evidence="2">Uncharacterized protein</fullName>
    </submittedName>
</protein>
<dbReference type="Proteomes" id="UP000008544">
    <property type="component" value="Chromosome"/>
</dbReference>